<evidence type="ECO:0000256" key="4">
    <source>
        <dbReference type="ARBA" id="ARBA00023136"/>
    </source>
</evidence>
<gene>
    <name evidence="7" type="ORF">KO481_35085</name>
</gene>
<proteinExistence type="predicted"/>
<evidence type="ECO:0000256" key="1">
    <source>
        <dbReference type="ARBA" id="ARBA00004141"/>
    </source>
</evidence>
<reference evidence="7 8" key="1">
    <citation type="submission" date="2021-06" db="EMBL/GenBank/DDBJ databases">
        <title>Actinomycetes sequencing.</title>
        <authorList>
            <person name="Shan Q."/>
        </authorList>
    </citation>
    <scope>NUCLEOTIDE SEQUENCE [LARGE SCALE GENOMIC DNA]</scope>
    <source>
        <strain evidence="7 8">NEAU-G5</strain>
    </source>
</reference>
<comment type="subcellular location">
    <subcellularLocation>
        <location evidence="1">Membrane</location>
        <topology evidence="1">Multi-pass membrane protein</topology>
    </subcellularLocation>
</comment>
<comment type="caution">
    <text evidence="7">The sequence shown here is derived from an EMBL/GenBank/DDBJ whole genome shotgun (WGS) entry which is preliminary data.</text>
</comment>
<keyword evidence="3 5" id="KW-1133">Transmembrane helix</keyword>
<sequence>MGSPFDPERIGALRKQLDRASGASSSAAVKQLWVRAIAVTLGFVALLYVLEAINSATGNSLDNAGGIRPRSLDGLEGIAFAPLLHGSWAHLLGNTLPVIVLGLLTLLTGIGRGLGATAIIWVISGLGPWLIGDSRSVTIGASGLVFGWLLYLISRGVFARNLWQIVVGVIVGLLYGGILLGVLPGQPGISWQDHLFGALGGLVAGWVLSGDERHRRGGNLGRLASSG</sequence>
<dbReference type="SUPFAM" id="SSF144091">
    <property type="entry name" value="Rhomboid-like"/>
    <property type="match status" value="1"/>
</dbReference>
<feature type="transmembrane region" description="Helical" evidence="5">
    <location>
        <begin position="189"/>
        <end position="208"/>
    </location>
</feature>
<keyword evidence="4 5" id="KW-0472">Membrane</keyword>
<feature type="transmembrane region" description="Helical" evidence="5">
    <location>
        <begin position="165"/>
        <end position="183"/>
    </location>
</feature>
<evidence type="ECO:0000256" key="5">
    <source>
        <dbReference type="SAM" id="Phobius"/>
    </source>
</evidence>
<accession>A0ABS6B8Y2</accession>
<feature type="domain" description="Peptidase S54 rhomboid" evidence="6">
    <location>
        <begin position="79"/>
        <end position="209"/>
    </location>
</feature>
<dbReference type="InterPro" id="IPR022764">
    <property type="entry name" value="Peptidase_S54_rhomboid_dom"/>
</dbReference>
<evidence type="ECO:0000256" key="2">
    <source>
        <dbReference type="ARBA" id="ARBA00022692"/>
    </source>
</evidence>
<dbReference type="Pfam" id="PF01694">
    <property type="entry name" value="Rhomboid"/>
    <property type="match status" value="1"/>
</dbReference>
<keyword evidence="7" id="KW-0378">Hydrolase</keyword>
<evidence type="ECO:0000259" key="6">
    <source>
        <dbReference type="Pfam" id="PF01694"/>
    </source>
</evidence>
<evidence type="ECO:0000313" key="8">
    <source>
        <dbReference type="Proteomes" id="UP000733379"/>
    </source>
</evidence>
<dbReference type="Proteomes" id="UP000733379">
    <property type="component" value="Unassembled WGS sequence"/>
</dbReference>
<dbReference type="Gene3D" id="1.20.1540.10">
    <property type="entry name" value="Rhomboid-like"/>
    <property type="match status" value="1"/>
</dbReference>
<evidence type="ECO:0000256" key="3">
    <source>
        <dbReference type="ARBA" id="ARBA00022989"/>
    </source>
</evidence>
<keyword evidence="8" id="KW-1185">Reference proteome</keyword>
<dbReference type="EMBL" id="JAHKNI010000016">
    <property type="protein sequence ID" value="MBU3066729.1"/>
    <property type="molecule type" value="Genomic_DNA"/>
</dbReference>
<feature type="transmembrane region" description="Helical" evidence="5">
    <location>
        <begin position="32"/>
        <end position="50"/>
    </location>
</feature>
<keyword evidence="7" id="KW-0645">Protease</keyword>
<organism evidence="7 8">
    <name type="scientific">Nocardia albiluteola</name>
    <dbReference type="NCBI Taxonomy" id="2842303"/>
    <lineage>
        <taxon>Bacteria</taxon>
        <taxon>Bacillati</taxon>
        <taxon>Actinomycetota</taxon>
        <taxon>Actinomycetes</taxon>
        <taxon>Mycobacteriales</taxon>
        <taxon>Nocardiaceae</taxon>
        <taxon>Nocardia</taxon>
    </lineage>
</organism>
<name>A0ABS6B8Y2_9NOCA</name>
<keyword evidence="2 5" id="KW-0812">Transmembrane</keyword>
<protein>
    <submittedName>
        <fullName evidence="7">Rhomboid family intramembrane serine protease</fullName>
    </submittedName>
</protein>
<dbReference type="InterPro" id="IPR035952">
    <property type="entry name" value="Rhomboid-like_sf"/>
</dbReference>
<dbReference type="GO" id="GO:0008233">
    <property type="term" value="F:peptidase activity"/>
    <property type="evidence" value="ECO:0007669"/>
    <property type="project" value="UniProtKB-KW"/>
</dbReference>
<dbReference type="GO" id="GO:0006508">
    <property type="term" value="P:proteolysis"/>
    <property type="evidence" value="ECO:0007669"/>
    <property type="project" value="UniProtKB-KW"/>
</dbReference>
<evidence type="ECO:0000313" key="7">
    <source>
        <dbReference type="EMBL" id="MBU3066729.1"/>
    </source>
</evidence>
<feature type="transmembrane region" description="Helical" evidence="5">
    <location>
        <begin position="137"/>
        <end position="153"/>
    </location>
</feature>